<proteinExistence type="predicted"/>
<gene>
    <name evidence="2" type="ORF">EVAR_39212_1</name>
</gene>
<dbReference type="EMBL" id="BGZK01000374">
    <property type="protein sequence ID" value="GBP39984.1"/>
    <property type="molecule type" value="Genomic_DNA"/>
</dbReference>
<keyword evidence="3" id="KW-1185">Reference proteome</keyword>
<accession>A0A4C1VQ45</accession>
<evidence type="ECO:0000313" key="2">
    <source>
        <dbReference type="EMBL" id="GBP39984.1"/>
    </source>
</evidence>
<feature type="compositionally biased region" description="Low complexity" evidence="1">
    <location>
        <begin position="43"/>
        <end position="53"/>
    </location>
</feature>
<evidence type="ECO:0000313" key="3">
    <source>
        <dbReference type="Proteomes" id="UP000299102"/>
    </source>
</evidence>
<dbReference type="Proteomes" id="UP000299102">
    <property type="component" value="Unassembled WGS sequence"/>
</dbReference>
<dbReference type="AlphaFoldDB" id="A0A4C1VQ45"/>
<name>A0A4C1VQ45_EUMVA</name>
<evidence type="ECO:0000256" key="1">
    <source>
        <dbReference type="SAM" id="MobiDB-lite"/>
    </source>
</evidence>
<comment type="caution">
    <text evidence="2">The sequence shown here is derived from an EMBL/GenBank/DDBJ whole genome shotgun (WGS) entry which is preliminary data.</text>
</comment>
<reference evidence="2 3" key="1">
    <citation type="journal article" date="2019" name="Commun. Biol.">
        <title>The bagworm genome reveals a unique fibroin gene that provides high tensile strength.</title>
        <authorList>
            <person name="Kono N."/>
            <person name="Nakamura H."/>
            <person name="Ohtoshi R."/>
            <person name="Tomita M."/>
            <person name="Numata K."/>
            <person name="Arakawa K."/>
        </authorList>
    </citation>
    <scope>NUCLEOTIDE SEQUENCE [LARGE SCALE GENOMIC DNA]</scope>
</reference>
<sequence>MESLAQSLGILANGTRLVGRTVRYSARQPATSRAADARVPPSRTAARLATARTYGEGEWRRTGSGADGLSHRPPPPPLRTREQKTTVPIYAVAS</sequence>
<organism evidence="2 3">
    <name type="scientific">Eumeta variegata</name>
    <name type="common">Bagworm moth</name>
    <name type="synonym">Eumeta japonica</name>
    <dbReference type="NCBI Taxonomy" id="151549"/>
    <lineage>
        <taxon>Eukaryota</taxon>
        <taxon>Metazoa</taxon>
        <taxon>Ecdysozoa</taxon>
        <taxon>Arthropoda</taxon>
        <taxon>Hexapoda</taxon>
        <taxon>Insecta</taxon>
        <taxon>Pterygota</taxon>
        <taxon>Neoptera</taxon>
        <taxon>Endopterygota</taxon>
        <taxon>Lepidoptera</taxon>
        <taxon>Glossata</taxon>
        <taxon>Ditrysia</taxon>
        <taxon>Tineoidea</taxon>
        <taxon>Psychidae</taxon>
        <taxon>Oiketicinae</taxon>
        <taxon>Eumeta</taxon>
    </lineage>
</organism>
<protein>
    <submittedName>
        <fullName evidence="2">Uncharacterized protein</fullName>
    </submittedName>
</protein>
<feature type="region of interest" description="Disordered" evidence="1">
    <location>
        <begin position="26"/>
        <end position="94"/>
    </location>
</feature>